<dbReference type="EMBL" id="CP045350">
    <property type="protein sequence ID" value="QFT27561.1"/>
    <property type="molecule type" value="Genomic_DNA"/>
</dbReference>
<reference evidence="2 3" key="1">
    <citation type="submission" date="2019-10" db="EMBL/GenBank/DDBJ databases">
        <title>Complete genome sequence of Vibrio sp. strain THAF100, isolated from non-filtered water from the water column of tank 6 of a marine aquarium containing stony-coral fragments. Water maintained at 26 degree C.</title>
        <authorList>
            <person name="Ruckert C."/>
            <person name="Franco A."/>
            <person name="Kalinowski J."/>
            <person name="Glaeser S."/>
        </authorList>
    </citation>
    <scope>NUCLEOTIDE SEQUENCE [LARGE SCALE GENOMIC DNA]</scope>
    <source>
        <strain evidence="2 3">THAF100</strain>
    </source>
</reference>
<name>A0A5P9CNL7_9VIBR</name>
<dbReference type="Pfam" id="PF00583">
    <property type="entry name" value="Acetyltransf_1"/>
    <property type="match status" value="1"/>
</dbReference>
<dbReference type="InterPro" id="IPR016181">
    <property type="entry name" value="Acyl_CoA_acyltransferase"/>
</dbReference>
<dbReference type="GO" id="GO:0016747">
    <property type="term" value="F:acyltransferase activity, transferring groups other than amino-acyl groups"/>
    <property type="evidence" value="ECO:0007669"/>
    <property type="project" value="InterPro"/>
</dbReference>
<proteinExistence type="predicted"/>
<dbReference type="AlphaFoldDB" id="A0A5P9CNL7"/>
<dbReference type="RefSeq" id="WP_152431547.1">
    <property type="nucleotide sequence ID" value="NZ_CBCSDK010000014.1"/>
</dbReference>
<keyword evidence="3" id="KW-1185">Reference proteome</keyword>
<dbReference type="KEGG" id="vaq:FIV01_14305"/>
<evidence type="ECO:0000313" key="2">
    <source>
        <dbReference type="EMBL" id="QFT27561.1"/>
    </source>
</evidence>
<organism evidence="2 3">
    <name type="scientific">Vibrio aquimaris</name>
    <dbReference type="NCBI Taxonomy" id="2587862"/>
    <lineage>
        <taxon>Bacteria</taxon>
        <taxon>Pseudomonadati</taxon>
        <taxon>Pseudomonadota</taxon>
        <taxon>Gammaproteobacteria</taxon>
        <taxon>Vibrionales</taxon>
        <taxon>Vibrionaceae</taxon>
        <taxon>Vibrio</taxon>
    </lineage>
</organism>
<gene>
    <name evidence="2" type="ORF">FIV01_14305</name>
</gene>
<dbReference type="SUPFAM" id="SSF55729">
    <property type="entry name" value="Acyl-CoA N-acyltransferases (Nat)"/>
    <property type="match status" value="1"/>
</dbReference>
<dbReference type="Gene3D" id="3.40.630.30">
    <property type="match status" value="1"/>
</dbReference>
<dbReference type="InterPro" id="IPR000182">
    <property type="entry name" value="GNAT_dom"/>
</dbReference>
<dbReference type="OrthoDB" id="9812289at2"/>
<dbReference type="CDD" id="cd04301">
    <property type="entry name" value="NAT_SF"/>
    <property type="match status" value="1"/>
</dbReference>
<feature type="domain" description="N-acetyltransferase" evidence="1">
    <location>
        <begin position="3"/>
        <end position="147"/>
    </location>
</feature>
<evidence type="ECO:0000313" key="3">
    <source>
        <dbReference type="Proteomes" id="UP000326936"/>
    </source>
</evidence>
<sequence>MGIEYRIGTLEECVEVIQSIDEFEHKESSESLASRLRDKKYLIQVAEENHQLLGFKIGYELDRDTFYSWLGGVIPFARKKGVAQKLLEHQEAWVRQNKYSQLRVKSRNQFPKMLNLLIKNNYLVENFEKKSPLTKSRLHFIKQILAC</sequence>
<evidence type="ECO:0000259" key="1">
    <source>
        <dbReference type="PROSITE" id="PS51186"/>
    </source>
</evidence>
<dbReference type="PROSITE" id="PS51186">
    <property type="entry name" value="GNAT"/>
    <property type="match status" value="1"/>
</dbReference>
<accession>A0A5P9CNL7</accession>
<dbReference type="Proteomes" id="UP000326936">
    <property type="component" value="Chromosome"/>
</dbReference>
<protein>
    <recommendedName>
        <fullName evidence="1">N-acetyltransferase domain-containing protein</fullName>
    </recommendedName>
</protein>